<feature type="transmembrane region" description="Helical" evidence="3">
    <location>
        <begin position="283"/>
        <end position="304"/>
    </location>
</feature>
<evidence type="ECO:0000256" key="3">
    <source>
        <dbReference type="SAM" id="Phobius"/>
    </source>
</evidence>
<dbReference type="SUPFAM" id="SSF53474">
    <property type="entry name" value="alpha/beta-Hydrolases"/>
    <property type="match status" value="1"/>
</dbReference>
<evidence type="ECO:0000256" key="1">
    <source>
        <dbReference type="ARBA" id="ARBA00022801"/>
    </source>
</evidence>
<sequence>MLIDRRLSALVAAAALVVAGAGVWLLAGAGGDARRTHVVVDRVPMDEVHPPGTGHPGVVVAHGFAGSARLMAPFGDTLAARGYVVVLLDFTGHGANSRPLTLGDSGDPALERDLDVAVAHLRSLSDVDPDRISLVGHSMGAGAVTRYAAAHPEIESTVAISLPDASAARPAAPARLLLLVGGLEFRGFRDAAEQAGEPGIPGRHATVIPGAEHVSILFSPGAHRETADFLAGTADGAAGGTLPSPTRRAGGAALVLIALAAGLVPLARVTLGGAVRGWPRPDWPLLGRVTAVAVVAAAVGAVIARFLPTGVVPLAIGGYVAVLTAITGAVLIAYARRQRTPIEAAPKRRAFAAPALILYAAITIAVPLQLGLTHAVPSGTRWWSLAVVWAGFAVFAYGAERATDGNSLAVLAVSAVTVIALVVAAIFGLTSTFVLLVAPLLAVLMVWQAVWSAVLHRFAAPPWVIALAGSLLVAWPVAVTLPVVS</sequence>
<accession>A0A919T5W4</accession>
<dbReference type="InterPro" id="IPR050261">
    <property type="entry name" value="FrsA_esterase"/>
</dbReference>
<protein>
    <recommendedName>
        <fullName evidence="4">AB hydrolase-1 domain-containing protein</fullName>
    </recommendedName>
</protein>
<dbReference type="InterPro" id="IPR000073">
    <property type="entry name" value="AB_hydrolase_1"/>
</dbReference>
<feature type="transmembrane region" description="Helical" evidence="3">
    <location>
        <begin position="356"/>
        <end position="376"/>
    </location>
</feature>
<gene>
    <name evidence="5" type="ORF">Ato02nite_015460</name>
</gene>
<comment type="similarity">
    <text evidence="2">Belongs to the AB hydrolase superfamily. FUS2 hydrolase family.</text>
</comment>
<dbReference type="PANTHER" id="PTHR22946">
    <property type="entry name" value="DIENELACTONE HYDROLASE DOMAIN-CONTAINING PROTEIN-RELATED"/>
    <property type="match status" value="1"/>
</dbReference>
<keyword evidence="3" id="KW-0812">Transmembrane</keyword>
<feature type="transmembrane region" description="Helical" evidence="3">
    <location>
        <begin position="408"/>
        <end position="427"/>
    </location>
</feature>
<dbReference type="GO" id="GO:0052689">
    <property type="term" value="F:carboxylic ester hydrolase activity"/>
    <property type="evidence" value="ECO:0007669"/>
    <property type="project" value="UniProtKB-ARBA"/>
</dbReference>
<dbReference type="Pfam" id="PF00561">
    <property type="entry name" value="Abhydrolase_1"/>
    <property type="match status" value="1"/>
</dbReference>
<dbReference type="AlphaFoldDB" id="A0A919T5W4"/>
<feature type="transmembrane region" description="Helical" evidence="3">
    <location>
        <begin position="251"/>
        <end position="271"/>
    </location>
</feature>
<dbReference type="RefSeq" id="WP_213005715.1">
    <property type="nucleotide sequence ID" value="NZ_BOQN01000019.1"/>
</dbReference>
<dbReference type="Gene3D" id="3.40.50.1820">
    <property type="entry name" value="alpha/beta hydrolase"/>
    <property type="match status" value="1"/>
</dbReference>
<dbReference type="InterPro" id="IPR029058">
    <property type="entry name" value="AB_hydrolase_fold"/>
</dbReference>
<dbReference type="Proteomes" id="UP000677082">
    <property type="component" value="Unassembled WGS sequence"/>
</dbReference>
<proteinExistence type="inferred from homology"/>
<keyword evidence="3" id="KW-0472">Membrane</keyword>
<comment type="caution">
    <text evidence="5">The sequence shown here is derived from an EMBL/GenBank/DDBJ whole genome shotgun (WGS) entry which is preliminary data.</text>
</comment>
<feature type="transmembrane region" description="Helical" evidence="3">
    <location>
        <begin position="433"/>
        <end position="451"/>
    </location>
</feature>
<feature type="transmembrane region" description="Helical" evidence="3">
    <location>
        <begin position="382"/>
        <end position="399"/>
    </location>
</feature>
<dbReference type="EMBL" id="BOQN01000019">
    <property type="protein sequence ID" value="GIM89753.1"/>
    <property type="molecule type" value="Genomic_DNA"/>
</dbReference>
<reference evidence="5 6" key="1">
    <citation type="submission" date="2021-03" db="EMBL/GenBank/DDBJ databases">
        <title>Whole genome shotgun sequence of Actinoplanes toevensis NBRC 105298.</title>
        <authorList>
            <person name="Komaki H."/>
            <person name="Tamura T."/>
        </authorList>
    </citation>
    <scope>NUCLEOTIDE SEQUENCE [LARGE SCALE GENOMIC DNA]</scope>
    <source>
        <strain evidence="5 6">NBRC 105298</strain>
    </source>
</reference>
<feature type="transmembrane region" description="Helical" evidence="3">
    <location>
        <begin position="463"/>
        <end position="484"/>
    </location>
</feature>
<name>A0A919T5W4_9ACTN</name>
<evidence type="ECO:0000313" key="6">
    <source>
        <dbReference type="Proteomes" id="UP000677082"/>
    </source>
</evidence>
<evidence type="ECO:0000313" key="5">
    <source>
        <dbReference type="EMBL" id="GIM89753.1"/>
    </source>
</evidence>
<dbReference type="PANTHER" id="PTHR22946:SF9">
    <property type="entry name" value="POLYKETIDE TRANSFERASE AF380"/>
    <property type="match status" value="1"/>
</dbReference>
<keyword evidence="6" id="KW-1185">Reference proteome</keyword>
<evidence type="ECO:0000259" key="4">
    <source>
        <dbReference type="Pfam" id="PF00561"/>
    </source>
</evidence>
<feature type="domain" description="AB hydrolase-1" evidence="4">
    <location>
        <begin position="58"/>
        <end position="169"/>
    </location>
</feature>
<feature type="transmembrane region" description="Helical" evidence="3">
    <location>
        <begin position="316"/>
        <end position="335"/>
    </location>
</feature>
<keyword evidence="3" id="KW-1133">Transmembrane helix</keyword>
<keyword evidence="1" id="KW-0378">Hydrolase</keyword>
<organism evidence="5 6">
    <name type="scientific">Paractinoplanes toevensis</name>
    <dbReference type="NCBI Taxonomy" id="571911"/>
    <lineage>
        <taxon>Bacteria</taxon>
        <taxon>Bacillati</taxon>
        <taxon>Actinomycetota</taxon>
        <taxon>Actinomycetes</taxon>
        <taxon>Micromonosporales</taxon>
        <taxon>Micromonosporaceae</taxon>
        <taxon>Paractinoplanes</taxon>
    </lineage>
</organism>
<evidence type="ECO:0000256" key="2">
    <source>
        <dbReference type="ARBA" id="ARBA00038115"/>
    </source>
</evidence>